<dbReference type="Pfam" id="PF01037">
    <property type="entry name" value="AsnC_trans_reg"/>
    <property type="match status" value="1"/>
</dbReference>
<sequence>MQPDEMDYKIMELLQQHGRSSAKAVSESVNLSPRATLARIRELEDGGHIRGYHAELSRAVLGAHVAVFAEVALKDQRQATASLFEQHVTSCPEVVACHLVSGRYDYLVRLCCRDLSHYQELTNAWLDNLTLGIEKIVTSTELKTVKEFSGFPVAMASRRMG</sequence>
<dbReference type="SUPFAM" id="SSF54909">
    <property type="entry name" value="Dimeric alpha+beta barrel"/>
    <property type="match status" value="1"/>
</dbReference>
<dbReference type="Gene3D" id="3.30.70.920">
    <property type="match status" value="1"/>
</dbReference>
<keyword evidence="1" id="KW-0805">Transcription regulation</keyword>
<dbReference type="InterPro" id="IPR019887">
    <property type="entry name" value="Tscrpt_reg_AsnC/Lrp_C"/>
</dbReference>
<dbReference type="Proteomes" id="UP001525968">
    <property type="component" value="Unassembled WGS sequence"/>
</dbReference>
<dbReference type="SUPFAM" id="SSF46785">
    <property type="entry name" value="Winged helix' DNA-binding domain"/>
    <property type="match status" value="1"/>
</dbReference>
<name>A0ABT2PN30_9BURK</name>
<gene>
    <name evidence="5" type="ORF">N0K08_14660</name>
</gene>
<comment type="caution">
    <text evidence="5">The sequence shown here is derived from an EMBL/GenBank/DDBJ whole genome shotgun (WGS) entry which is preliminary data.</text>
</comment>
<evidence type="ECO:0000256" key="3">
    <source>
        <dbReference type="ARBA" id="ARBA00023163"/>
    </source>
</evidence>
<dbReference type="RefSeq" id="WP_261501132.1">
    <property type="nucleotide sequence ID" value="NZ_JAODYH010000007.1"/>
</dbReference>
<evidence type="ECO:0000313" key="6">
    <source>
        <dbReference type="Proteomes" id="UP001525968"/>
    </source>
</evidence>
<feature type="domain" description="HTH asnC-type" evidence="4">
    <location>
        <begin position="1"/>
        <end position="64"/>
    </location>
</feature>
<dbReference type="SMART" id="SM00344">
    <property type="entry name" value="HTH_ASNC"/>
    <property type="match status" value="1"/>
</dbReference>
<evidence type="ECO:0000256" key="1">
    <source>
        <dbReference type="ARBA" id="ARBA00023015"/>
    </source>
</evidence>
<keyword evidence="2" id="KW-0238">DNA-binding</keyword>
<proteinExistence type="predicted"/>
<evidence type="ECO:0000259" key="4">
    <source>
        <dbReference type="PROSITE" id="PS50956"/>
    </source>
</evidence>
<dbReference type="Gene3D" id="1.10.10.10">
    <property type="entry name" value="Winged helix-like DNA-binding domain superfamily/Winged helix DNA-binding domain"/>
    <property type="match status" value="1"/>
</dbReference>
<dbReference type="PANTHER" id="PTHR30154">
    <property type="entry name" value="LEUCINE-RESPONSIVE REGULATORY PROTEIN"/>
    <property type="match status" value="1"/>
</dbReference>
<organism evidence="5 6">
    <name type="scientific">Acidovorax bellezanensis</name>
    <dbReference type="NCBI Taxonomy" id="2976702"/>
    <lineage>
        <taxon>Bacteria</taxon>
        <taxon>Pseudomonadati</taxon>
        <taxon>Pseudomonadota</taxon>
        <taxon>Betaproteobacteria</taxon>
        <taxon>Burkholderiales</taxon>
        <taxon>Comamonadaceae</taxon>
        <taxon>Acidovorax</taxon>
    </lineage>
</organism>
<dbReference type="InterPro" id="IPR036390">
    <property type="entry name" value="WH_DNA-bd_sf"/>
</dbReference>
<dbReference type="PRINTS" id="PR00033">
    <property type="entry name" value="HTHASNC"/>
</dbReference>
<dbReference type="InterPro" id="IPR019885">
    <property type="entry name" value="Tscrpt_reg_HTH_AsnC-type_CS"/>
</dbReference>
<protein>
    <submittedName>
        <fullName evidence="5">Lrp/AsnC family transcriptional regulator</fullName>
    </submittedName>
</protein>
<dbReference type="PROSITE" id="PS00519">
    <property type="entry name" value="HTH_ASNC_1"/>
    <property type="match status" value="1"/>
</dbReference>
<keyword evidence="3" id="KW-0804">Transcription</keyword>
<dbReference type="InterPro" id="IPR011008">
    <property type="entry name" value="Dimeric_a/b-barrel"/>
</dbReference>
<dbReference type="InterPro" id="IPR036388">
    <property type="entry name" value="WH-like_DNA-bd_sf"/>
</dbReference>
<keyword evidence="6" id="KW-1185">Reference proteome</keyword>
<dbReference type="PROSITE" id="PS50956">
    <property type="entry name" value="HTH_ASNC_2"/>
    <property type="match status" value="1"/>
</dbReference>
<reference evidence="5 6" key="1">
    <citation type="submission" date="2022-09" db="EMBL/GenBank/DDBJ databases">
        <title>Draft genome of isolate Be4.</title>
        <authorList>
            <person name="Sanchez-Castro I."/>
            <person name="Martinez-Rodriguez P."/>
            <person name="Descostes M."/>
            <person name="Merroun M."/>
        </authorList>
    </citation>
    <scope>NUCLEOTIDE SEQUENCE [LARGE SCALE GENOMIC DNA]</scope>
    <source>
        <strain evidence="5 6">Be4</strain>
    </source>
</reference>
<dbReference type="PANTHER" id="PTHR30154:SF34">
    <property type="entry name" value="TRANSCRIPTIONAL REGULATOR AZLB"/>
    <property type="match status" value="1"/>
</dbReference>
<evidence type="ECO:0000313" key="5">
    <source>
        <dbReference type="EMBL" id="MCT9811884.1"/>
    </source>
</evidence>
<dbReference type="InterPro" id="IPR000485">
    <property type="entry name" value="AsnC-type_HTH_dom"/>
</dbReference>
<dbReference type="InterPro" id="IPR019888">
    <property type="entry name" value="Tscrpt_reg_AsnC-like"/>
</dbReference>
<accession>A0ABT2PN30</accession>
<dbReference type="Pfam" id="PF13412">
    <property type="entry name" value="HTH_24"/>
    <property type="match status" value="1"/>
</dbReference>
<dbReference type="EMBL" id="JAODYH010000007">
    <property type="protein sequence ID" value="MCT9811884.1"/>
    <property type="molecule type" value="Genomic_DNA"/>
</dbReference>
<evidence type="ECO:0000256" key="2">
    <source>
        <dbReference type="ARBA" id="ARBA00023125"/>
    </source>
</evidence>